<protein>
    <submittedName>
        <fullName evidence="2">Uncharacterized protein</fullName>
    </submittedName>
</protein>
<feature type="compositionally biased region" description="Acidic residues" evidence="1">
    <location>
        <begin position="116"/>
        <end position="129"/>
    </location>
</feature>
<evidence type="ECO:0000313" key="3">
    <source>
        <dbReference type="Proteomes" id="UP000256304"/>
    </source>
</evidence>
<evidence type="ECO:0000313" key="2">
    <source>
        <dbReference type="EMBL" id="REE78686.1"/>
    </source>
</evidence>
<dbReference type="RefSeq" id="WP_181909681.1">
    <property type="nucleotide sequence ID" value="NZ_QTTN01000025.1"/>
</dbReference>
<organism evidence="2 3">
    <name type="scientific">Paenibacillus taihuensis</name>
    <dbReference type="NCBI Taxonomy" id="1156355"/>
    <lineage>
        <taxon>Bacteria</taxon>
        <taxon>Bacillati</taxon>
        <taxon>Bacillota</taxon>
        <taxon>Bacilli</taxon>
        <taxon>Bacillales</taxon>
        <taxon>Paenibacillaceae</taxon>
        <taxon>Paenibacillus</taxon>
    </lineage>
</organism>
<dbReference type="AlphaFoldDB" id="A0A3D9RI96"/>
<sequence length="129" mass="14048">MKKTKLAGENISLKTRKTEDPLVMAWLNAQTNLMDSLRYLVENEIMQHGVRNLQMFIPMERAGIQGQGQGQGHAAAFSSPVAATAEEVGQAPEAEEVAEFVGDAGAADHEDGFSDNQDEVDDEDIEAWS</sequence>
<name>A0A3D9RI96_9BACL</name>
<comment type="caution">
    <text evidence="2">The sequence shown here is derived from an EMBL/GenBank/DDBJ whole genome shotgun (WGS) entry which is preliminary data.</text>
</comment>
<evidence type="ECO:0000256" key="1">
    <source>
        <dbReference type="SAM" id="MobiDB-lite"/>
    </source>
</evidence>
<dbReference type="EMBL" id="QTTN01000025">
    <property type="protein sequence ID" value="REE78686.1"/>
    <property type="molecule type" value="Genomic_DNA"/>
</dbReference>
<feature type="region of interest" description="Disordered" evidence="1">
    <location>
        <begin position="64"/>
        <end position="129"/>
    </location>
</feature>
<gene>
    <name evidence="2" type="ORF">A8990_12583</name>
</gene>
<accession>A0A3D9RI96</accession>
<proteinExistence type="predicted"/>
<feature type="compositionally biased region" description="Low complexity" evidence="1">
    <location>
        <begin position="72"/>
        <end position="85"/>
    </location>
</feature>
<keyword evidence="3" id="KW-1185">Reference proteome</keyword>
<reference evidence="2 3" key="1">
    <citation type="submission" date="2018-08" db="EMBL/GenBank/DDBJ databases">
        <title>Genomic Encyclopedia of Type Strains, Phase III (KMG-III): the genomes of soil and plant-associated and newly described type strains.</title>
        <authorList>
            <person name="Whitman W."/>
        </authorList>
    </citation>
    <scope>NUCLEOTIDE SEQUENCE [LARGE SCALE GENOMIC DNA]</scope>
    <source>
        <strain evidence="2 3">CGMCC 1.10966</strain>
    </source>
</reference>
<dbReference type="Proteomes" id="UP000256304">
    <property type="component" value="Unassembled WGS sequence"/>
</dbReference>